<name>A0A1E5UEQ4_9FLAO</name>
<dbReference type="Gene3D" id="3.90.80.10">
    <property type="entry name" value="Inorganic pyrophosphatase"/>
    <property type="match status" value="1"/>
</dbReference>
<dbReference type="SUPFAM" id="SSF50324">
    <property type="entry name" value="Inorganic pyrophosphatase"/>
    <property type="match status" value="1"/>
</dbReference>
<reference evidence="7 9" key="2">
    <citation type="submission" date="2018-02" db="EMBL/GenBank/DDBJ databases">
        <title>Draft genome sequence of bacterial isolates from marine environment.</title>
        <authorList>
            <person name="Singh S.K."/>
            <person name="Hill R."/>
            <person name="Major S."/>
            <person name="Cai H."/>
            <person name="Li Y."/>
        </authorList>
    </citation>
    <scope>NUCLEOTIDE SEQUENCE [LARGE SCALE GENOMIC DNA]</scope>
    <source>
        <strain evidence="7 9">IMET F</strain>
    </source>
</reference>
<evidence type="ECO:0000313" key="9">
    <source>
        <dbReference type="Proteomes" id="UP000238565"/>
    </source>
</evidence>
<dbReference type="PATRIC" id="fig|237258.4.peg.2393"/>
<evidence type="ECO:0000256" key="2">
    <source>
        <dbReference type="ARBA" id="ARBA00012146"/>
    </source>
</evidence>
<evidence type="ECO:0000256" key="5">
    <source>
        <dbReference type="ARBA" id="ARBA00022842"/>
    </source>
</evidence>
<organism evidence="6 8">
    <name type="scientific">Cloacibacterium normanense</name>
    <dbReference type="NCBI Taxonomy" id="237258"/>
    <lineage>
        <taxon>Bacteria</taxon>
        <taxon>Pseudomonadati</taxon>
        <taxon>Bacteroidota</taxon>
        <taxon>Flavobacteriia</taxon>
        <taxon>Flavobacteriales</taxon>
        <taxon>Weeksellaceae</taxon>
    </lineage>
</organism>
<comment type="cofactor">
    <cofactor evidence="1">
        <name>Mg(2+)</name>
        <dbReference type="ChEBI" id="CHEBI:18420"/>
    </cofactor>
</comment>
<dbReference type="EMBL" id="MKGI01000043">
    <property type="protein sequence ID" value="OEL11362.1"/>
    <property type="molecule type" value="Genomic_DNA"/>
</dbReference>
<dbReference type="STRING" id="237258.SAMN04489756_101123"/>
<keyword evidence="8" id="KW-1185">Reference proteome</keyword>
<proteinExistence type="predicted"/>
<keyword evidence="3" id="KW-0479">Metal-binding</keyword>
<dbReference type="Proteomes" id="UP000238565">
    <property type="component" value="Unassembled WGS sequence"/>
</dbReference>
<dbReference type="InterPro" id="IPR036649">
    <property type="entry name" value="Pyrophosphatase_sf"/>
</dbReference>
<dbReference type="GO" id="GO:0006796">
    <property type="term" value="P:phosphate-containing compound metabolic process"/>
    <property type="evidence" value="ECO:0007669"/>
    <property type="project" value="InterPro"/>
</dbReference>
<dbReference type="RefSeq" id="WP_069798390.1">
    <property type="nucleotide sequence ID" value="NZ_CP034157.1"/>
</dbReference>
<evidence type="ECO:0000256" key="1">
    <source>
        <dbReference type="ARBA" id="ARBA00001946"/>
    </source>
</evidence>
<dbReference type="EMBL" id="PTPZ01000004">
    <property type="protein sequence ID" value="PPZ91390.1"/>
    <property type="molecule type" value="Genomic_DNA"/>
</dbReference>
<dbReference type="GO" id="GO:0005737">
    <property type="term" value="C:cytoplasm"/>
    <property type="evidence" value="ECO:0007669"/>
    <property type="project" value="InterPro"/>
</dbReference>
<dbReference type="InterPro" id="IPR008162">
    <property type="entry name" value="Pyrophosphatase"/>
</dbReference>
<keyword evidence="5" id="KW-0460">Magnesium</keyword>
<evidence type="ECO:0000313" key="8">
    <source>
        <dbReference type="Proteomes" id="UP000095601"/>
    </source>
</evidence>
<evidence type="ECO:0000313" key="6">
    <source>
        <dbReference type="EMBL" id="OEL11362.1"/>
    </source>
</evidence>
<keyword evidence="4 7" id="KW-0378">Hydrolase</keyword>
<sequence length="205" mass="22891">MIPNFKAHPWHGVSAGDDAPNVVTTFIEIVPADTIKYEVDKKSGYLKVDRPQKFSNIIPALYGFIPRTYCHEEVKKLAIREGAVDVSEGDHDPLDILVLSSHNIHSGGLLMDAIPVGGFKMIDKGEADDKIVAVMVGDQVYGHIRDISELPQAEVFRLKHYFLTYKNLPYEEATCRIEEIYGAEHAKEVIVASQKDYSDKFGGIM</sequence>
<dbReference type="Pfam" id="PF00719">
    <property type="entry name" value="Pyrophosphatase"/>
    <property type="match status" value="1"/>
</dbReference>
<dbReference type="EC" id="3.6.1.1" evidence="2"/>
<protein>
    <recommendedName>
        <fullName evidence="2">inorganic diphosphatase</fullName>
        <ecNumber evidence="2">3.6.1.1</ecNumber>
    </recommendedName>
</protein>
<evidence type="ECO:0000256" key="4">
    <source>
        <dbReference type="ARBA" id="ARBA00022801"/>
    </source>
</evidence>
<dbReference type="OrthoDB" id="5187599at2"/>
<accession>A0A1E5UEQ4</accession>
<gene>
    <name evidence="6" type="ORF">BHF72_2232</name>
    <name evidence="7" type="ORF">C3729_08160</name>
</gene>
<dbReference type="AlphaFoldDB" id="A0A1E5UEQ4"/>
<dbReference type="NCBIfam" id="NF001886">
    <property type="entry name" value="PRK00642.1"/>
    <property type="match status" value="1"/>
</dbReference>
<comment type="caution">
    <text evidence="6">The sequence shown here is derived from an EMBL/GenBank/DDBJ whole genome shotgun (WGS) entry which is preliminary data.</text>
</comment>
<evidence type="ECO:0000256" key="3">
    <source>
        <dbReference type="ARBA" id="ARBA00022723"/>
    </source>
</evidence>
<evidence type="ECO:0000313" key="7">
    <source>
        <dbReference type="EMBL" id="PPZ91390.1"/>
    </source>
</evidence>
<reference evidence="6 8" key="1">
    <citation type="submission" date="2016-09" db="EMBL/GenBank/DDBJ databases">
        <authorList>
            <person name="Capua I."/>
            <person name="De Benedictis P."/>
            <person name="Joannis T."/>
            <person name="Lombin L.H."/>
            <person name="Cattoli G."/>
        </authorList>
    </citation>
    <scope>NUCLEOTIDE SEQUENCE [LARGE SCALE GENOMIC DNA]</scope>
    <source>
        <strain evidence="6 8">NRS-1</strain>
    </source>
</reference>
<dbReference type="Proteomes" id="UP000095601">
    <property type="component" value="Unassembled WGS sequence"/>
</dbReference>
<dbReference type="GO" id="GO:0000287">
    <property type="term" value="F:magnesium ion binding"/>
    <property type="evidence" value="ECO:0007669"/>
    <property type="project" value="InterPro"/>
</dbReference>
<dbReference type="KEGG" id="cnr:EB819_04425"/>
<dbReference type="PANTHER" id="PTHR10286">
    <property type="entry name" value="INORGANIC PYROPHOSPHATASE"/>
    <property type="match status" value="1"/>
</dbReference>
<dbReference type="GO" id="GO:0004427">
    <property type="term" value="F:inorganic diphosphate phosphatase activity"/>
    <property type="evidence" value="ECO:0007669"/>
    <property type="project" value="UniProtKB-EC"/>
</dbReference>